<dbReference type="SMART" id="SM00950">
    <property type="entry name" value="Piwi"/>
    <property type="match status" value="1"/>
</dbReference>
<dbReference type="InterPro" id="IPR003165">
    <property type="entry name" value="Piwi"/>
</dbReference>
<organism evidence="3 4">
    <name type="scientific">Podospora aff. communis PSN243</name>
    <dbReference type="NCBI Taxonomy" id="3040156"/>
    <lineage>
        <taxon>Eukaryota</taxon>
        <taxon>Fungi</taxon>
        <taxon>Dikarya</taxon>
        <taxon>Ascomycota</taxon>
        <taxon>Pezizomycotina</taxon>
        <taxon>Sordariomycetes</taxon>
        <taxon>Sordariomycetidae</taxon>
        <taxon>Sordariales</taxon>
        <taxon>Podosporaceae</taxon>
        <taxon>Podospora</taxon>
    </lineage>
</organism>
<protein>
    <submittedName>
        <fullName evidence="3">Ribonuclease H-like domain-containing protein</fullName>
    </submittedName>
</protein>
<dbReference type="Pfam" id="PF16488">
    <property type="entry name" value="ArgoL2"/>
    <property type="match status" value="1"/>
</dbReference>
<feature type="domain" description="Piwi" evidence="2">
    <location>
        <begin position="625"/>
        <end position="941"/>
    </location>
</feature>
<dbReference type="Pfam" id="PF08699">
    <property type="entry name" value="ArgoL1"/>
    <property type="match status" value="1"/>
</dbReference>
<dbReference type="CDD" id="cd02846">
    <property type="entry name" value="PAZ_argonaute_like"/>
    <property type="match status" value="1"/>
</dbReference>
<dbReference type="SUPFAM" id="SSF101690">
    <property type="entry name" value="PAZ domain"/>
    <property type="match status" value="1"/>
</dbReference>
<keyword evidence="4" id="KW-1185">Reference proteome</keyword>
<dbReference type="Proteomes" id="UP001321760">
    <property type="component" value="Unassembled WGS sequence"/>
</dbReference>
<dbReference type="PROSITE" id="PS50822">
    <property type="entry name" value="PIWI"/>
    <property type="match status" value="1"/>
</dbReference>
<dbReference type="InterPro" id="IPR014811">
    <property type="entry name" value="ArgoL1"/>
</dbReference>
<gene>
    <name evidence="3" type="ORF">QBC34DRAFT_393761</name>
</gene>
<dbReference type="InterPro" id="IPR032472">
    <property type="entry name" value="ArgoL2"/>
</dbReference>
<dbReference type="InterPro" id="IPR036397">
    <property type="entry name" value="RNaseH_sf"/>
</dbReference>
<accession>A0AAV9GZY9</accession>
<name>A0AAV9GZY9_9PEZI</name>
<comment type="caution">
    <text evidence="3">The sequence shown here is derived from an EMBL/GenBank/DDBJ whole genome shotgun (WGS) entry which is preliminary data.</text>
</comment>
<dbReference type="PANTHER" id="PTHR22891">
    <property type="entry name" value="EUKARYOTIC TRANSLATION INITIATION FACTOR 2C"/>
    <property type="match status" value="1"/>
</dbReference>
<dbReference type="Gene3D" id="3.30.420.10">
    <property type="entry name" value="Ribonuclease H-like superfamily/Ribonuclease H"/>
    <property type="match status" value="1"/>
</dbReference>
<evidence type="ECO:0000256" key="1">
    <source>
        <dbReference type="SAM" id="MobiDB-lite"/>
    </source>
</evidence>
<reference evidence="3" key="2">
    <citation type="submission" date="2023-05" db="EMBL/GenBank/DDBJ databases">
        <authorList>
            <consortium name="Lawrence Berkeley National Laboratory"/>
            <person name="Steindorff A."/>
            <person name="Hensen N."/>
            <person name="Bonometti L."/>
            <person name="Westerberg I."/>
            <person name="Brannstrom I.O."/>
            <person name="Guillou S."/>
            <person name="Cros-Aarteil S."/>
            <person name="Calhoun S."/>
            <person name="Haridas S."/>
            <person name="Kuo A."/>
            <person name="Mondo S."/>
            <person name="Pangilinan J."/>
            <person name="Riley R."/>
            <person name="Labutti K."/>
            <person name="Andreopoulos B."/>
            <person name="Lipzen A."/>
            <person name="Chen C."/>
            <person name="Yanf M."/>
            <person name="Daum C."/>
            <person name="Ng V."/>
            <person name="Clum A."/>
            <person name="Ohm R."/>
            <person name="Martin F."/>
            <person name="Silar P."/>
            <person name="Natvig D."/>
            <person name="Lalanne C."/>
            <person name="Gautier V."/>
            <person name="Ament-Velasquez S.L."/>
            <person name="Kruys A."/>
            <person name="Hutchinson M.I."/>
            <person name="Powell A.J."/>
            <person name="Barry K."/>
            <person name="Miller A.N."/>
            <person name="Grigoriev I.V."/>
            <person name="Debuchy R."/>
            <person name="Gladieux P."/>
            <person name="Thoren M.H."/>
            <person name="Johannesson H."/>
        </authorList>
    </citation>
    <scope>NUCLEOTIDE SEQUENCE</scope>
    <source>
        <strain evidence="3">PSN243</strain>
    </source>
</reference>
<dbReference type="Gene3D" id="2.170.260.10">
    <property type="entry name" value="paz domain"/>
    <property type="match status" value="1"/>
</dbReference>
<dbReference type="GO" id="GO:0003676">
    <property type="term" value="F:nucleic acid binding"/>
    <property type="evidence" value="ECO:0007669"/>
    <property type="project" value="InterPro"/>
</dbReference>
<reference evidence="3" key="1">
    <citation type="journal article" date="2023" name="Mol. Phylogenet. Evol.">
        <title>Genome-scale phylogeny and comparative genomics of the fungal order Sordariales.</title>
        <authorList>
            <person name="Hensen N."/>
            <person name="Bonometti L."/>
            <person name="Westerberg I."/>
            <person name="Brannstrom I.O."/>
            <person name="Guillou S."/>
            <person name="Cros-Aarteil S."/>
            <person name="Calhoun S."/>
            <person name="Haridas S."/>
            <person name="Kuo A."/>
            <person name="Mondo S."/>
            <person name="Pangilinan J."/>
            <person name="Riley R."/>
            <person name="LaButti K."/>
            <person name="Andreopoulos B."/>
            <person name="Lipzen A."/>
            <person name="Chen C."/>
            <person name="Yan M."/>
            <person name="Daum C."/>
            <person name="Ng V."/>
            <person name="Clum A."/>
            <person name="Steindorff A."/>
            <person name="Ohm R.A."/>
            <person name="Martin F."/>
            <person name="Silar P."/>
            <person name="Natvig D.O."/>
            <person name="Lalanne C."/>
            <person name="Gautier V."/>
            <person name="Ament-Velasquez S.L."/>
            <person name="Kruys A."/>
            <person name="Hutchinson M.I."/>
            <person name="Powell A.J."/>
            <person name="Barry K."/>
            <person name="Miller A.N."/>
            <person name="Grigoriev I.V."/>
            <person name="Debuchy R."/>
            <person name="Gladieux P."/>
            <person name="Hiltunen Thoren M."/>
            <person name="Johannesson H."/>
        </authorList>
    </citation>
    <scope>NUCLEOTIDE SEQUENCE</scope>
    <source>
        <strain evidence="3">PSN243</strain>
    </source>
</reference>
<dbReference type="CDD" id="cd04657">
    <property type="entry name" value="Piwi_ago-like"/>
    <property type="match status" value="1"/>
</dbReference>
<dbReference type="SMART" id="SM01163">
    <property type="entry name" value="DUF1785"/>
    <property type="match status" value="1"/>
</dbReference>
<evidence type="ECO:0000259" key="2">
    <source>
        <dbReference type="PROSITE" id="PS50822"/>
    </source>
</evidence>
<evidence type="ECO:0000313" key="4">
    <source>
        <dbReference type="Proteomes" id="UP001321760"/>
    </source>
</evidence>
<dbReference type="InterPro" id="IPR012337">
    <property type="entry name" value="RNaseH-like_sf"/>
</dbReference>
<feature type="region of interest" description="Disordered" evidence="1">
    <location>
        <begin position="949"/>
        <end position="1008"/>
    </location>
</feature>
<dbReference type="AlphaFoldDB" id="A0AAV9GZY9"/>
<feature type="compositionally biased region" description="Polar residues" evidence="1">
    <location>
        <begin position="980"/>
        <end position="993"/>
    </location>
</feature>
<dbReference type="InterPro" id="IPR045246">
    <property type="entry name" value="Piwi_ago-like"/>
</dbReference>
<dbReference type="SUPFAM" id="SSF53098">
    <property type="entry name" value="Ribonuclease H-like"/>
    <property type="match status" value="1"/>
</dbReference>
<feature type="region of interest" description="Disordered" evidence="1">
    <location>
        <begin position="391"/>
        <end position="410"/>
    </location>
</feature>
<evidence type="ECO:0000313" key="3">
    <source>
        <dbReference type="EMBL" id="KAK4453918.1"/>
    </source>
</evidence>
<feature type="region of interest" description="Disordered" evidence="1">
    <location>
        <begin position="524"/>
        <end position="544"/>
    </location>
</feature>
<dbReference type="Gene3D" id="3.40.50.2300">
    <property type="match status" value="1"/>
</dbReference>
<dbReference type="EMBL" id="MU865918">
    <property type="protein sequence ID" value="KAK4453918.1"/>
    <property type="molecule type" value="Genomic_DNA"/>
</dbReference>
<sequence>MGKMKISGSPSGGGPPVNADKFPIRSAFGNGGRRVTLWTNYFALNVDPKPTWKYSLEVSKHGVDAASEGKGTGAGAAKAGKVAGAAKAPQPEVKSKKRFKIIELALKELLKLQDPNIRLASEFKQQVISSKKLKLPKDNVVVVQLADASRPELWDVKIFEQENGHPDLSALVEYLKTMKDAGNEEQFPKFAAEIDALNVVLSHTTRADPDCASVGSSRFFATNAERIESMPLGESGAQILRGYFQSVRPATRRLLLNANATYGVFRRPGNVGKLLEDFGMARMMEVPFETCEATKDNGIKFFNEDTIKVYDSQLKTLGKNLRHAPLQVKIPKHGNRQEQKVFMTAAGFCTIRDGGDKRNKPIPGEIRPLFHKCKLDNGFDYRNPDGVSFFLKKPEQKSRSDTVPPPPPGLQYDTHVSVRNHFRKKYGFDPNLNLPVINVGKPERPNYVPAELVEIERDQPIKTRLSGTDQRAIISFACRKPQENAQSIMTKARDLLRLNDNPFLKSFGVEVGEGLVTVEGRELSPPTLSHRDHNNDFVDTTPTDGGWRMTGRKVAKQGSRISKWNYLYFVQDPRGSILAFVEFMATKMDIDIDKKPMSPSGIKLGRSGTTVEKAMANLAVAGAQLVIVYLPSKDTATYNNIKELGDCVHGIHTVCVTHKIDPRDNVEGYYTSVGLKVNLKFGGASHVMKKDTTIIGEGKTMVVGYDVTHPTNLGLGAGDNAPSIAALVASVDKDLSQWPGSVWAMRATEEMLDEQLQKHFKKRLVHWRTQAANAKALPGNIIIFRDGVSEGQFKQVLDKELPLIRAACTEMYPPKMQPKITLVVSVKRHQTRFYPTDVEHATKSGSPKEGTVVDRGVTSVRYWDFFLQAHASIQGTARPAHYTVLLDEIFRASYGKKAADALEKLTHDMCYMYGRATRAVSICPPAYYADLLCTRARAHNAGLFEGVDAPGGAAPQKPGATPAKTVPEGSATGGPAPLGSTPQKGPWGSSTPTKVGPSGATLAEAAPEEKKKAIELLRIVHRRLENFMYYV</sequence>
<proteinExistence type="predicted"/>
<feature type="compositionally biased region" description="Low complexity" evidence="1">
    <location>
        <begin position="950"/>
        <end position="965"/>
    </location>
</feature>
<dbReference type="InterPro" id="IPR036085">
    <property type="entry name" value="PAZ_dom_sf"/>
</dbReference>
<dbReference type="Pfam" id="PF02171">
    <property type="entry name" value="Piwi"/>
    <property type="match status" value="1"/>
</dbReference>